<keyword evidence="2" id="KW-1185">Reference proteome</keyword>
<dbReference type="EMBL" id="CP002955">
    <property type="protein sequence ID" value="AEL25611.1"/>
    <property type="molecule type" value="Genomic_DNA"/>
</dbReference>
<dbReference type="eggNOG" id="ENOG5033583">
    <property type="taxonomic scope" value="Bacteria"/>
</dbReference>
<dbReference type="PROSITE" id="PS51257">
    <property type="entry name" value="PROKAR_LIPOPROTEIN"/>
    <property type="match status" value="1"/>
</dbReference>
<dbReference type="KEGG" id="cmr:Cycma_1859"/>
<organism evidence="1 2">
    <name type="scientific">Cyclobacterium marinum (strain ATCC 25205 / DSM 745 / LMG 13164 / NCIMB 1802)</name>
    <name type="common">Flectobacillus marinus</name>
    <dbReference type="NCBI Taxonomy" id="880070"/>
    <lineage>
        <taxon>Bacteria</taxon>
        <taxon>Pseudomonadati</taxon>
        <taxon>Bacteroidota</taxon>
        <taxon>Cytophagia</taxon>
        <taxon>Cytophagales</taxon>
        <taxon>Cyclobacteriaceae</taxon>
        <taxon>Cyclobacterium</taxon>
    </lineage>
</organism>
<evidence type="ECO:0008006" key="3">
    <source>
        <dbReference type="Google" id="ProtNLM"/>
    </source>
</evidence>
<accession>G0IX63</accession>
<evidence type="ECO:0000313" key="1">
    <source>
        <dbReference type="EMBL" id="AEL25611.1"/>
    </source>
</evidence>
<reference evidence="2" key="1">
    <citation type="submission" date="2011-07" db="EMBL/GenBank/DDBJ databases">
        <title>The complete genome of Cyclobacterium marinum DSM 745.</title>
        <authorList>
            <person name="Lucas S."/>
            <person name="Han J."/>
            <person name="Lapidus A."/>
            <person name="Bruce D."/>
            <person name="Goodwin L."/>
            <person name="Pitluck S."/>
            <person name="Peters L."/>
            <person name="Kyrpides N."/>
            <person name="Mavromatis K."/>
            <person name="Ivanova N."/>
            <person name="Ovchinnikova G."/>
            <person name="Chertkov O."/>
            <person name="Detter J.C."/>
            <person name="Tapia R."/>
            <person name="Han C."/>
            <person name="Land M."/>
            <person name="Hauser L."/>
            <person name="Markowitz V."/>
            <person name="Cheng J.-F."/>
            <person name="Hugenholtz P."/>
            <person name="Woyke T."/>
            <person name="Wu D."/>
            <person name="Tindall B."/>
            <person name="Schuetze A."/>
            <person name="Brambilla E."/>
            <person name="Klenk H.-P."/>
            <person name="Eisen J.A."/>
        </authorList>
    </citation>
    <scope>NUCLEOTIDE SEQUENCE [LARGE SCALE GENOMIC DNA]</scope>
    <source>
        <strain evidence="2">ATCC 25205 / DSM 745 / LMG 13164 / NCIMB 1802</strain>
    </source>
</reference>
<name>G0IX63_CYCMS</name>
<dbReference type="AlphaFoldDB" id="G0IX63"/>
<gene>
    <name evidence="1" type="ordered locus">Cycma_1859</name>
</gene>
<evidence type="ECO:0000313" key="2">
    <source>
        <dbReference type="Proteomes" id="UP000001635"/>
    </source>
</evidence>
<sequence>MKKFTFPLLFCFILSFSCIEDQDPETICGVTDPLTNLSWLKTLQENYASDEMSEYNYIGQAIYEGQTVFYLASCCPNCNWQLITYDCSGNKIEEDHTLDDLDSKQTIWKSEDSECVFDE</sequence>
<dbReference type="OrthoDB" id="1098690at2"/>
<dbReference type="RefSeq" id="WP_014019906.1">
    <property type="nucleotide sequence ID" value="NC_015914.1"/>
</dbReference>
<dbReference type="HOGENOM" id="CLU_2057509_0_0_10"/>
<protein>
    <recommendedName>
        <fullName evidence="3">Lipoprotein</fullName>
    </recommendedName>
</protein>
<proteinExistence type="predicted"/>
<dbReference type="Proteomes" id="UP000001635">
    <property type="component" value="Chromosome"/>
</dbReference>